<feature type="region of interest" description="Disordered" evidence="10">
    <location>
        <begin position="486"/>
        <end position="506"/>
    </location>
</feature>
<evidence type="ECO:0000256" key="1">
    <source>
        <dbReference type="ARBA" id="ARBA00004459"/>
    </source>
</evidence>
<dbReference type="RefSeq" id="WP_208315042.1">
    <property type="nucleotide sequence ID" value="NZ_JAELYA010000006.1"/>
</dbReference>
<keyword evidence="12" id="KW-1185">Reference proteome</keyword>
<proteinExistence type="inferred from homology"/>
<organism evidence="11 12">
    <name type="scientific">Pseudomonas schmalbachii</name>
    <dbReference type="NCBI Taxonomy" id="2816993"/>
    <lineage>
        <taxon>Bacteria</taxon>
        <taxon>Pseudomonadati</taxon>
        <taxon>Pseudomonadota</taxon>
        <taxon>Gammaproteobacteria</taxon>
        <taxon>Pseudomonadales</taxon>
        <taxon>Pseudomonadaceae</taxon>
        <taxon>Pseudomonas</taxon>
    </lineage>
</organism>
<keyword evidence="6 9" id="KW-0564">Palmitate</keyword>
<gene>
    <name evidence="11" type="ORF">JFY56_16680</name>
</gene>
<dbReference type="Pfam" id="PF02321">
    <property type="entry name" value="OEP"/>
    <property type="match status" value="2"/>
</dbReference>
<dbReference type="PANTHER" id="PTHR30203:SF32">
    <property type="entry name" value="CATION EFFLUX SYSTEM PROTEIN CUSC"/>
    <property type="match status" value="1"/>
</dbReference>
<evidence type="ECO:0000256" key="7">
    <source>
        <dbReference type="ARBA" id="ARBA00023237"/>
    </source>
</evidence>
<evidence type="ECO:0000256" key="5">
    <source>
        <dbReference type="ARBA" id="ARBA00023136"/>
    </source>
</evidence>
<reference evidence="11 12" key="1">
    <citation type="submission" date="2020-12" db="EMBL/GenBank/DDBJ databases">
        <title>Pseudomonas schmalbachii sp. nov. isolated from millipede gut.</title>
        <authorList>
            <person name="Shelomi M."/>
        </authorList>
    </citation>
    <scope>NUCLEOTIDE SEQUENCE [LARGE SCALE GENOMIC DNA]</scope>
    <source>
        <strain evidence="11 12">Milli4</strain>
    </source>
</reference>
<protein>
    <submittedName>
        <fullName evidence="11">Efflux transporter outer membrane subunit</fullName>
    </submittedName>
</protein>
<keyword evidence="4 9" id="KW-0812">Transmembrane</keyword>
<keyword evidence="7" id="KW-0998">Cell outer membrane</keyword>
<comment type="similarity">
    <text evidence="2 9">Belongs to the outer membrane factor (OMF) (TC 1.B.17) family.</text>
</comment>
<dbReference type="SUPFAM" id="SSF56954">
    <property type="entry name" value="Outer membrane efflux proteins (OEP)"/>
    <property type="match status" value="1"/>
</dbReference>
<dbReference type="NCBIfam" id="TIGR01845">
    <property type="entry name" value="outer_NodT"/>
    <property type="match status" value="1"/>
</dbReference>
<evidence type="ECO:0000256" key="4">
    <source>
        <dbReference type="ARBA" id="ARBA00022692"/>
    </source>
</evidence>
<keyword evidence="8 9" id="KW-0449">Lipoprotein</keyword>
<keyword evidence="5 9" id="KW-0472">Membrane</keyword>
<dbReference type="InterPro" id="IPR010131">
    <property type="entry name" value="MdtP/NodT-like"/>
</dbReference>
<comment type="subcellular location">
    <subcellularLocation>
        <location evidence="1 9">Cell outer membrane</location>
        <topology evidence="1 9">Lipid-anchor</topology>
    </subcellularLocation>
</comment>
<evidence type="ECO:0000313" key="11">
    <source>
        <dbReference type="EMBL" id="MBO3276862.1"/>
    </source>
</evidence>
<evidence type="ECO:0000256" key="10">
    <source>
        <dbReference type="SAM" id="MobiDB-lite"/>
    </source>
</evidence>
<dbReference type="Gene3D" id="2.20.200.10">
    <property type="entry name" value="Outer membrane efflux proteins (OEP)"/>
    <property type="match status" value="1"/>
</dbReference>
<dbReference type="EMBL" id="JAELYA010000006">
    <property type="protein sequence ID" value="MBO3276862.1"/>
    <property type="molecule type" value="Genomic_DNA"/>
</dbReference>
<dbReference type="Proteomes" id="UP000669060">
    <property type="component" value="Unassembled WGS sequence"/>
</dbReference>
<feature type="compositionally biased region" description="Basic and acidic residues" evidence="10">
    <location>
        <begin position="497"/>
        <end position="506"/>
    </location>
</feature>
<keyword evidence="3 9" id="KW-1134">Transmembrane beta strand</keyword>
<sequence length="506" mass="56263">MQRQSLLLGAMLFGLAGCVRLGPDFESPREDWPEQWRSTALDQSTEQRSPAEDVQWWRQFGDPQLDRLIAEAEAGNSSLRIAGLRVLEARAQLSIARSGRYPQVQQASADAFYLDSHQSGGNLPVDRHLWQYSGGFDIAWELDFWGRFARAIESADAAYFASQANYQDALVLLRAQVADTYFSLRTTEARLRIAHDNAAKQKRSYEITERLFRSGNSAELDLQQAKTQYLGTLSTIPEFESQLARTRNALTVLLGRPPGALGELGEQDGLIPLPERAHLNDVPARLLLRRPDVRAAEWSVAAQSAQIGVATTDLYPSIALLGSLVWTGTSLDGSSVTRDLLGSPSLVWNLFDHGRIEGNILTQDARLQQLIEAYRDTVRRAAQEADDAATGLLKALERDRILGEAEAAAQRSLELASAQYREGYSDFQRVLDAQRALLFQQDTYLVNRSSAVSNLIALYRALGGGWQSTQDPLGAATRAQMQKRSDWGELLDTAYPPRREDSPDER</sequence>
<accession>A0ABS3TT61</accession>
<evidence type="ECO:0000256" key="8">
    <source>
        <dbReference type="ARBA" id="ARBA00023288"/>
    </source>
</evidence>
<evidence type="ECO:0000256" key="2">
    <source>
        <dbReference type="ARBA" id="ARBA00007613"/>
    </source>
</evidence>
<evidence type="ECO:0000256" key="6">
    <source>
        <dbReference type="ARBA" id="ARBA00023139"/>
    </source>
</evidence>
<evidence type="ECO:0000256" key="9">
    <source>
        <dbReference type="RuleBase" id="RU362097"/>
    </source>
</evidence>
<dbReference type="InterPro" id="IPR003423">
    <property type="entry name" value="OMP_efflux"/>
</dbReference>
<dbReference type="PROSITE" id="PS51257">
    <property type="entry name" value="PROKAR_LIPOPROTEIN"/>
    <property type="match status" value="1"/>
</dbReference>
<name>A0ABS3TT61_9PSED</name>
<dbReference type="Gene3D" id="1.20.1600.10">
    <property type="entry name" value="Outer membrane efflux proteins (OEP)"/>
    <property type="match status" value="1"/>
</dbReference>
<dbReference type="PANTHER" id="PTHR30203">
    <property type="entry name" value="OUTER MEMBRANE CATION EFFLUX PROTEIN"/>
    <property type="match status" value="1"/>
</dbReference>
<comment type="caution">
    <text evidence="11">The sequence shown here is derived from an EMBL/GenBank/DDBJ whole genome shotgun (WGS) entry which is preliminary data.</text>
</comment>
<evidence type="ECO:0000313" key="12">
    <source>
        <dbReference type="Proteomes" id="UP000669060"/>
    </source>
</evidence>
<evidence type="ECO:0000256" key="3">
    <source>
        <dbReference type="ARBA" id="ARBA00022452"/>
    </source>
</evidence>